<evidence type="ECO:0000256" key="18">
    <source>
        <dbReference type="SAM" id="MobiDB-lite"/>
    </source>
</evidence>
<protein>
    <recommendedName>
        <fullName evidence="17">Phospholipase A1</fullName>
        <ecNumber evidence="17">3.1.1.32</ecNumber>
        <ecNumber evidence="17">3.1.1.4</ecNumber>
    </recommendedName>
    <alternativeName>
        <fullName evidence="17">Phosphatidylcholine 1-acylhydrolase</fullName>
    </alternativeName>
</protein>
<name>A0AA46DEX8_9BURK</name>
<keyword evidence="8 17" id="KW-0732">Signal</keyword>
<feature type="active site" description="Proton acceptor" evidence="15">
    <location>
        <position position="245"/>
    </location>
</feature>
<evidence type="ECO:0000256" key="9">
    <source>
        <dbReference type="ARBA" id="ARBA00022801"/>
    </source>
</evidence>
<dbReference type="PRINTS" id="PR01486">
    <property type="entry name" value="PHPHLIPASEA1"/>
</dbReference>
<evidence type="ECO:0000256" key="1">
    <source>
        <dbReference type="ARBA" id="ARBA00000111"/>
    </source>
</evidence>
<keyword evidence="5" id="KW-1134">Transmembrane beta strand</keyword>
<evidence type="ECO:0000313" key="19">
    <source>
        <dbReference type="EMBL" id="TCP07479.1"/>
    </source>
</evidence>
<dbReference type="GO" id="GO:0008970">
    <property type="term" value="F:phospholipase A1 activity"/>
    <property type="evidence" value="ECO:0007669"/>
    <property type="project" value="UniProtKB-EC"/>
</dbReference>
<dbReference type="Pfam" id="PF02253">
    <property type="entry name" value="PLA1"/>
    <property type="match status" value="1"/>
</dbReference>
<keyword evidence="9 17" id="KW-0378">Hydrolase</keyword>
<keyword evidence="6" id="KW-0812">Transmembrane</keyword>
<comment type="similarity">
    <text evidence="3 17">Belongs to the phospholipase A1 family.</text>
</comment>
<feature type="signal peptide" evidence="17">
    <location>
        <begin position="1"/>
        <end position="25"/>
    </location>
</feature>
<dbReference type="AlphaFoldDB" id="A0AA46DEX8"/>
<reference evidence="19 20" key="1">
    <citation type="submission" date="2019-03" db="EMBL/GenBank/DDBJ databases">
        <title>Genomic Encyclopedia of Type Strains, Phase IV (KMG-IV): sequencing the most valuable type-strain genomes for metagenomic binning, comparative biology and taxonomic classification.</title>
        <authorList>
            <person name="Goeker M."/>
        </authorList>
    </citation>
    <scope>NUCLEOTIDE SEQUENCE [LARGE SCALE GENOMIC DNA]</scope>
    <source>
        <strain evidence="19 20">DSM 15264</strain>
    </source>
</reference>
<comment type="cofactor">
    <cofactor evidence="17">
        <name>Ca(2+)</name>
        <dbReference type="ChEBI" id="CHEBI:29108"/>
    </cofactor>
    <text evidence="17">Binds 1 Ca(2+) ion per monomer. In the dimeric form the Ca(2+) is bound by different amino acids with binding of each Ca(2+) shared with ligands coming from each monomer. The Ca(2+) ion may have a role in catalysis.</text>
</comment>
<keyword evidence="12 17" id="KW-0443">Lipid metabolism</keyword>
<dbReference type="EC" id="3.1.1.32" evidence="17"/>
<evidence type="ECO:0000256" key="2">
    <source>
        <dbReference type="ARBA" id="ARBA00001604"/>
    </source>
</evidence>
<gene>
    <name evidence="19" type="ORF">EV676_10434</name>
</gene>
<evidence type="ECO:0000256" key="7">
    <source>
        <dbReference type="ARBA" id="ARBA00022723"/>
    </source>
</evidence>
<dbReference type="PANTHER" id="PTHR40457:SF1">
    <property type="entry name" value="PHOSPHOLIPASE A1"/>
    <property type="match status" value="1"/>
</dbReference>
<dbReference type="Proteomes" id="UP000294772">
    <property type="component" value="Unassembled WGS sequence"/>
</dbReference>
<dbReference type="SUPFAM" id="SSF56931">
    <property type="entry name" value="Outer membrane phospholipase A (OMPLA)"/>
    <property type="match status" value="1"/>
</dbReference>
<dbReference type="GO" id="GO:0016042">
    <property type="term" value="P:lipid catabolic process"/>
    <property type="evidence" value="ECO:0007669"/>
    <property type="project" value="UniProtKB-KW"/>
</dbReference>
<evidence type="ECO:0000256" key="17">
    <source>
        <dbReference type="RuleBase" id="RU366027"/>
    </source>
</evidence>
<evidence type="ECO:0000256" key="15">
    <source>
        <dbReference type="PIRSR" id="PIRSR603187-1"/>
    </source>
</evidence>
<comment type="caution">
    <text evidence="19">The sequence shown here is derived from an EMBL/GenBank/DDBJ whole genome shotgun (WGS) entry which is preliminary data.</text>
</comment>
<comment type="catalytic activity">
    <reaction evidence="2 17">
        <text>a 1,2-diacyl-sn-glycero-3-phosphocholine + H2O = a 1-acyl-sn-glycero-3-phosphocholine + a fatty acid + H(+)</text>
        <dbReference type="Rhea" id="RHEA:15801"/>
        <dbReference type="ChEBI" id="CHEBI:15377"/>
        <dbReference type="ChEBI" id="CHEBI:15378"/>
        <dbReference type="ChEBI" id="CHEBI:28868"/>
        <dbReference type="ChEBI" id="CHEBI:57643"/>
        <dbReference type="ChEBI" id="CHEBI:58168"/>
        <dbReference type="EC" id="3.1.1.4"/>
    </reaction>
</comment>
<dbReference type="Gene3D" id="2.40.230.10">
    <property type="entry name" value="Phospholipase A1"/>
    <property type="match status" value="1"/>
</dbReference>
<evidence type="ECO:0000256" key="6">
    <source>
        <dbReference type="ARBA" id="ARBA00022692"/>
    </source>
</evidence>
<evidence type="ECO:0000256" key="5">
    <source>
        <dbReference type="ARBA" id="ARBA00022452"/>
    </source>
</evidence>
<evidence type="ECO:0000256" key="11">
    <source>
        <dbReference type="ARBA" id="ARBA00022963"/>
    </source>
</evidence>
<feature type="binding site" description="in dimeric form" evidence="16">
    <location>
        <position position="290"/>
    </location>
    <ligand>
        <name>Ca(2+)</name>
        <dbReference type="ChEBI" id="CHEBI:29108"/>
        <label>1</label>
    </ligand>
</feature>
<dbReference type="InterPro" id="IPR003187">
    <property type="entry name" value="PLipase_A1"/>
</dbReference>
<feature type="region of interest" description="Disordered" evidence="18">
    <location>
        <begin position="141"/>
        <end position="160"/>
    </location>
</feature>
<comment type="catalytic activity">
    <reaction evidence="1 17">
        <text>a 1,2-diacyl-sn-glycero-3-phosphocholine + H2O = a 2-acyl-sn-glycero-3-phosphocholine + a fatty acid + H(+)</text>
        <dbReference type="Rhea" id="RHEA:18689"/>
        <dbReference type="ChEBI" id="CHEBI:15377"/>
        <dbReference type="ChEBI" id="CHEBI:15378"/>
        <dbReference type="ChEBI" id="CHEBI:28868"/>
        <dbReference type="ChEBI" id="CHEBI:57643"/>
        <dbReference type="ChEBI" id="CHEBI:57875"/>
        <dbReference type="EC" id="3.1.1.32"/>
    </reaction>
</comment>
<organism evidence="19 20">
    <name type="scientific">Caldimonas thermodepolymerans</name>
    <dbReference type="NCBI Taxonomy" id="215580"/>
    <lineage>
        <taxon>Bacteria</taxon>
        <taxon>Pseudomonadati</taxon>
        <taxon>Pseudomonadota</taxon>
        <taxon>Betaproteobacteria</taxon>
        <taxon>Burkholderiales</taxon>
        <taxon>Sphaerotilaceae</taxon>
        <taxon>Caldimonas</taxon>
    </lineage>
</organism>
<evidence type="ECO:0000256" key="4">
    <source>
        <dbReference type="ARBA" id="ARBA00011702"/>
    </source>
</evidence>
<dbReference type="CDD" id="cd00541">
    <property type="entry name" value="OMPLA"/>
    <property type="match status" value="1"/>
</dbReference>
<feature type="binding site" description="in dimeric form" evidence="16">
    <location>
        <position position="205"/>
    </location>
    <ligand>
        <name>Ca(2+)</name>
        <dbReference type="ChEBI" id="CHEBI:29108"/>
        <label>1</label>
    </ligand>
</feature>
<evidence type="ECO:0000256" key="10">
    <source>
        <dbReference type="ARBA" id="ARBA00022837"/>
    </source>
</evidence>
<evidence type="ECO:0000313" key="20">
    <source>
        <dbReference type="Proteomes" id="UP000294772"/>
    </source>
</evidence>
<dbReference type="RefSeq" id="WP_233436629.1">
    <property type="nucleotide sequence ID" value="NZ_CALFFA010000029.1"/>
</dbReference>
<keyword evidence="14 17" id="KW-0998">Cell outer membrane</keyword>
<proteinExistence type="inferred from homology"/>
<accession>A0AA46DEX8</accession>
<dbReference type="InterPro" id="IPR036541">
    <property type="entry name" value="PLipase_A1_sf"/>
</dbReference>
<feature type="chain" id="PRO_5041490082" description="Phospholipase A1" evidence="17">
    <location>
        <begin position="26"/>
        <end position="379"/>
    </location>
</feature>
<keyword evidence="10 16" id="KW-0106">Calcium</keyword>
<dbReference type="GO" id="GO:0004623">
    <property type="term" value="F:phospholipase A2 activity"/>
    <property type="evidence" value="ECO:0007669"/>
    <property type="project" value="UniProtKB-EC"/>
</dbReference>
<evidence type="ECO:0000256" key="12">
    <source>
        <dbReference type="ARBA" id="ARBA00023098"/>
    </source>
</evidence>
<sequence length="379" mass="42286">MKCEMRLRPACVGLGLWVAAWSAGAQAPAGLADCAAIEADAERLACYDRVAGRSAPVPAPAAAQAPAAEPPARVTMPAPLPAEAAPADEAPQAASAGSGLRPRSAQSFWSAFWELDRADKHGTFRFKSYRPNFILPVHYTSHINRDPQSPTRPSDGEPNDYKQIETKLQISLRTKIAQSVLLPDADIWFGYTQQSMWQVWNRKESSPFRSTDFEPELIYVVPVPKPLRLLPHGWEFRMVHAGLAHQSNGQSEPLSRSWNRVYVAAGLEKGEVSILARLHKRLPEDGDDDDNPDLTHYLGRGEVTVAWLPGRATASLRWRSNLRDVKHGSWQLDWTYPVDSDHPEGLRWYVQLFSGYGETLLDYNRQQHSLGVGITLFQF</sequence>
<dbReference type="GO" id="GO:0009279">
    <property type="term" value="C:cell outer membrane"/>
    <property type="evidence" value="ECO:0007669"/>
    <property type="project" value="UniProtKB-SubCell"/>
</dbReference>
<dbReference type="EC" id="3.1.1.4" evidence="17"/>
<feature type="binding site" description="in dimeric form" evidence="16">
    <location>
        <position position="255"/>
    </location>
    <ligand>
        <name>Ca(2+)</name>
        <dbReference type="ChEBI" id="CHEBI:29108"/>
        <label>1</label>
    </ligand>
</feature>
<comment type="function">
    <text evidence="17">Hydrolysis of phosphatidylcholine with phospholipase A2 (EC 3.1.1.4) and phospholipase A1 (EC 3.1.1.32) activities.</text>
</comment>
<evidence type="ECO:0000256" key="16">
    <source>
        <dbReference type="PIRSR" id="PIRSR603187-2"/>
    </source>
</evidence>
<evidence type="ECO:0000256" key="3">
    <source>
        <dbReference type="ARBA" id="ARBA00010525"/>
    </source>
</evidence>
<comment type="subcellular location">
    <subcellularLocation>
        <location evidence="17">Cell outer membrane</location>
        <topology evidence="17">Multi-pass membrane protein</topology>
    </subcellularLocation>
    <text evidence="17">One of the very few enzymes located there.</text>
</comment>
<feature type="active site" description="Nucleophile" evidence="15">
    <location>
        <position position="247"/>
    </location>
</feature>
<dbReference type="GO" id="GO:0046872">
    <property type="term" value="F:metal ion binding"/>
    <property type="evidence" value="ECO:0007669"/>
    <property type="project" value="UniProtKB-KW"/>
</dbReference>
<evidence type="ECO:0000256" key="14">
    <source>
        <dbReference type="ARBA" id="ARBA00023237"/>
    </source>
</evidence>
<evidence type="ECO:0000256" key="8">
    <source>
        <dbReference type="ARBA" id="ARBA00022729"/>
    </source>
</evidence>
<keyword evidence="11 17" id="KW-0442">Lipid degradation</keyword>
<evidence type="ECO:0000256" key="13">
    <source>
        <dbReference type="ARBA" id="ARBA00023136"/>
    </source>
</evidence>
<keyword evidence="13" id="KW-0472">Membrane</keyword>
<dbReference type="PANTHER" id="PTHR40457">
    <property type="entry name" value="PHOSPHOLIPASE A1"/>
    <property type="match status" value="1"/>
</dbReference>
<keyword evidence="7 16" id="KW-0479">Metal-binding</keyword>
<comment type="subunit">
    <text evidence="4 17">Homodimer; dimerization is reversible, and the dimeric form is the active one.</text>
</comment>
<dbReference type="EMBL" id="SLXF01000004">
    <property type="protein sequence ID" value="TCP07479.1"/>
    <property type="molecule type" value="Genomic_DNA"/>
</dbReference>